<dbReference type="Proteomes" id="UP001472677">
    <property type="component" value="Unassembled WGS sequence"/>
</dbReference>
<feature type="region of interest" description="Disordered" evidence="1">
    <location>
        <begin position="1"/>
        <end position="26"/>
    </location>
</feature>
<sequence>MAMETPILIATTSAEEADEARKQVETPNTIEPVESRATAVAAAVPVCLSKATSQQTLKYPGKGGVQVGGSAWDTESFIRVFG</sequence>
<evidence type="ECO:0000313" key="2">
    <source>
        <dbReference type="EMBL" id="KAK8565407.1"/>
    </source>
</evidence>
<evidence type="ECO:0000256" key="1">
    <source>
        <dbReference type="SAM" id="MobiDB-lite"/>
    </source>
</evidence>
<organism evidence="2 3">
    <name type="scientific">Hibiscus sabdariffa</name>
    <name type="common">roselle</name>
    <dbReference type="NCBI Taxonomy" id="183260"/>
    <lineage>
        <taxon>Eukaryota</taxon>
        <taxon>Viridiplantae</taxon>
        <taxon>Streptophyta</taxon>
        <taxon>Embryophyta</taxon>
        <taxon>Tracheophyta</taxon>
        <taxon>Spermatophyta</taxon>
        <taxon>Magnoliopsida</taxon>
        <taxon>eudicotyledons</taxon>
        <taxon>Gunneridae</taxon>
        <taxon>Pentapetalae</taxon>
        <taxon>rosids</taxon>
        <taxon>malvids</taxon>
        <taxon>Malvales</taxon>
        <taxon>Malvaceae</taxon>
        <taxon>Malvoideae</taxon>
        <taxon>Hibiscus</taxon>
    </lineage>
</organism>
<proteinExistence type="predicted"/>
<reference evidence="2 3" key="1">
    <citation type="journal article" date="2024" name="G3 (Bethesda)">
        <title>Genome assembly of Hibiscus sabdariffa L. provides insights into metabolisms of medicinal natural products.</title>
        <authorList>
            <person name="Kim T."/>
        </authorList>
    </citation>
    <scope>NUCLEOTIDE SEQUENCE [LARGE SCALE GENOMIC DNA]</scope>
    <source>
        <strain evidence="2">TK-2024</strain>
        <tissue evidence="2">Old leaves</tissue>
    </source>
</reference>
<gene>
    <name evidence="2" type="ORF">V6N12_058970</name>
</gene>
<comment type="caution">
    <text evidence="2">The sequence shown here is derived from an EMBL/GenBank/DDBJ whole genome shotgun (WGS) entry which is preliminary data.</text>
</comment>
<keyword evidence="3" id="KW-1185">Reference proteome</keyword>
<dbReference type="EMBL" id="JBBPBM010000010">
    <property type="protein sequence ID" value="KAK8565407.1"/>
    <property type="molecule type" value="Genomic_DNA"/>
</dbReference>
<accession>A0ABR2ETP9</accession>
<protein>
    <submittedName>
        <fullName evidence="2">Uncharacterized protein</fullName>
    </submittedName>
</protein>
<evidence type="ECO:0000313" key="3">
    <source>
        <dbReference type="Proteomes" id="UP001472677"/>
    </source>
</evidence>
<name>A0ABR2ETP9_9ROSI</name>